<dbReference type="EMBL" id="JADNRY010000027">
    <property type="protein sequence ID" value="KAF9072054.1"/>
    <property type="molecule type" value="Genomic_DNA"/>
</dbReference>
<dbReference type="InterPro" id="IPR032675">
    <property type="entry name" value="LRR_dom_sf"/>
</dbReference>
<keyword evidence="2" id="KW-1185">Reference proteome</keyword>
<gene>
    <name evidence="1" type="ORF">BDP27DRAFT_1401039</name>
</gene>
<evidence type="ECO:0000313" key="2">
    <source>
        <dbReference type="Proteomes" id="UP000772434"/>
    </source>
</evidence>
<comment type="caution">
    <text evidence="1">The sequence shown here is derived from an EMBL/GenBank/DDBJ whole genome shotgun (WGS) entry which is preliminary data.</text>
</comment>
<dbReference type="Proteomes" id="UP000772434">
    <property type="component" value="Unassembled WGS sequence"/>
</dbReference>
<evidence type="ECO:0000313" key="1">
    <source>
        <dbReference type="EMBL" id="KAF9072054.1"/>
    </source>
</evidence>
<accession>A0A9P5PZF4</accession>
<proteinExistence type="predicted"/>
<protein>
    <recommendedName>
        <fullName evidence="3">F-box domain-containing protein</fullName>
    </recommendedName>
</protein>
<sequence length="450" mass="50441">MHMVEGSPVDRAPNEVLAEIFDYMCDTNLLQEYPWHEDSKLPPPTPIVRPLDYLPAMTISCVCKQWRSVALSLPAIWSRITLELSLQNPRQSNVASVLSGFLQTVQLHLHRSGQRHLTLKLRTCGADDVALLAFDLACDHTWCSFELVGGPCLRKGLDMFYQAKELRSLSLDSISYAPTTFSKTSSLTALTLDPMSGKVDSVFNHASSPHELVLRQSSSPRRYMLAPCEPPRLCTSVSTLKLELHGVGNDWDLLADVAFSSFNFPSLRYLVIMTDGNLPYQGPWPTVTLGAFLHRSSCSLTKFDVMRISVTDIDLIDALKLMPSLVNLHIDDTPAGNNPTSPITPQFLRSLHRFFWIELNLSSSALVPKLRELRLTFDGVEFDDSEFIDMVTSRWIPDTEYASSIGFTCLRVATLRFNTRVVDQAQSVYRPLHRLDEAGMMVVVLGKGDF</sequence>
<dbReference type="Gene3D" id="1.20.1280.50">
    <property type="match status" value="1"/>
</dbReference>
<dbReference type="Gene3D" id="3.80.10.10">
    <property type="entry name" value="Ribonuclease Inhibitor"/>
    <property type="match status" value="1"/>
</dbReference>
<reference evidence="1" key="1">
    <citation type="submission" date="2020-11" db="EMBL/GenBank/DDBJ databases">
        <authorList>
            <consortium name="DOE Joint Genome Institute"/>
            <person name="Ahrendt S."/>
            <person name="Riley R."/>
            <person name="Andreopoulos W."/>
            <person name="Labutti K."/>
            <person name="Pangilinan J."/>
            <person name="Ruiz-Duenas F.J."/>
            <person name="Barrasa J.M."/>
            <person name="Sanchez-Garcia M."/>
            <person name="Camarero S."/>
            <person name="Miyauchi S."/>
            <person name="Serrano A."/>
            <person name="Linde D."/>
            <person name="Babiker R."/>
            <person name="Drula E."/>
            <person name="Ayuso-Fernandez I."/>
            <person name="Pacheco R."/>
            <person name="Padilla G."/>
            <person name="Ferreira P."/>
            <person name="Barriuso J."/>
            <person name="Kellner H."/>
            <person name="Castanera R."/>
            <person name="Alfaro M."/>
            <person name="Ramirez L."/>
            <person name="Pisabarro A.G."/>
            <person name="Kuo A."/>
            <person name="Tritt A."/>
            <person name="Lipzen A."/>
            <person name="He G."/>
            <person name="Yan M."/>
            <person name="Ng V."/>
            <person name="Cullen D."/>
            <person name="Martin F."/>
            <person name="Rosso M.-N."/>
            <person name="Henrissat B."/>
            <person name="Hibbett D."/>
            <person name="Martinez A.T."/>
            <person name="Grigoriev I.V."/>
        </authorList>
    </citation>
    <scope>NUCLEOTIDE SEQUENCE</scope>
    <source>
        <strain evidence="1">AH 40177</strain>
    </source>
</reference>
<organism evidence="1 2">
    <name type="scientific">Rhodocollybia butyracea</name>
    <dbReference type="NCBI Taxonomy" id="206335"/>
    <lineage>
        <taxon>Eukaryota</taxon>
        <taxon>Fungi</taxon>
        <taxon>Dikarya</taxon>
        <taxon>Basidiomycota</taxon>
        <taxon>Agaricomycotina</taxon>
        <taxon>Agaricomycetes</taxon>
        <taxon>Agaricomycetidae</taxon>
        <taxon>Agaricales</taxon>
        <taxon>Marasmiineae</taxon>
        <taxon>Omphalotaceae</taxon>
        <taxon>Rhodocollybia</taxon>
    </lineage>
</organism>
<dbReference type="SUPFAM" id="SSF52047">
    <property type="entry name" value="RNI-like"/>
    <property type="match status" value="1"/>
</dbReference>
<dbReference type="AlphaFoldDB" id="A0A9P5PZF4"/>
<dbReference type="InterPro" id="IPR036047">
    <property type="entry name" value="F-box-like_dom_sf"/>
</dbReference>
<dbReference type="OrthoDB" id="3005190at2759"/>
<name>A0A9P5PZF4_9AGAR</name>
<dbReference type="SUPFAM" id="SSF81383">
    <property type="entry name" value="F-box domain"/>
    <property type="match status" value="1"/>
</dbReference>
<evidence type="ECO:0008006" key="3">
    <source>
        <dbReference type="Google" id="ProtNLM"/>
    </source>
</evidence>